<feature type="binding site" description="axial binding residue" evidence="14">
    <location>
        <position position="94"/>
    </location>
    <ligand>
        <name>heme</name>
        <dbReference type="ChEBI" id="CHEBI:30413"/>
    </ligand>
    <ligandPart>
        <name>Fe</name>
        <dbReference type="ChEBI" id="CHEBI:18248"/>
    </ligandPart>
</feature>
<dbReference type="AlphaFoldDB" id="A0A221K4T1"/>
<evidence type="ECO:0000256" key="2">
    <source>
        <dbReference type="ARBA" id="ARBA00005073"/>
    </source>
</evidence>
<comment type="catalytic activity">
    <reaction evidence="13 14 15">
        <text>protoporphyrinogen IX + 3 A = protoporphyrin IX + 3 AH2</text>
        <dbReference type="Rhea" id="RHEA:62000"/>
        <dbReference type="ChEBI" id="CHEBI:13193"/>
        <dbReference type="ChEBI" id="CHEBI:17499"/>
        <dbReference type="ChEBI" id="CHEBI:57306"/>
        <dbReference type="ChEBI" id="CHEBI:57307"/>
    </reaction>
</comment>
<dbReference type="HAMAP" id="MF_02239">
    <property type="entry name" value="HemJ"/>
    <property type="match status" value="1"/>
</dbReference>
<feature type="transmembrane region" description="Helical" evidence="14">
    <location>
        <begin position="129"/>
        <end position="147"/>
    </location>
</feature>
<dbReference type="UniPathway" id="UPA00251">
    <property type="reaction ID" value="UER00324"/>
</dbReference>
<dbReference type="Pfam" id="PF03653">
    <property type="entry name" value="UPF0093"/>
    <property type="match status" value="1"/>
</dbReference>
<dbReference type="GO" id="GO:0006782">
    <property type="term" value="P:protoporphyrinogen IX biosynthetic process"/>
    <property type="evidence" value="ECO:0007669"/>
    <property type="project" value="UniProtKB-UniRule"/>
</dbReference>
<sequence length="149" mass="17283">MSDILSNWYPYIKAMHIMSVIAWMAGLFYLPRLFVHHIETAGLQGPSHDLFIIMEDKLLRVIMNPAMISTWLFGIFLVMIPGIVNWDMVWPWTKAIAVLAMTVFHMWLAGQRRKFVAGKRLKTGRTYRMMNELPTVLMVVIVLSVVVKF</sequence>
<proteinExistence type="inferred from homology"/>
<gene>
    <name evidence="16" type="ORF">SULPSESMR1_03188</name>
</gene>
<evidence type="ECO:0000256" key="5">
    <source>
        <dbReference type="ARBA" id="ARBA00022475"/>
    </source>
</evidence>
<dbReference type="EC" id="1.3.99.-" evidence="14 15"/>
<evidence type="ECO:0000313" key="16">
    <source>
        <dbReference type="EMBL" id="ASM73965.1"/>
    </source>
</evidence>
<keyword evidence="6 14" id="KW-0349">Heme</keyword>
<keyword evidence="17" id="KW-1185">Reference proteome</keyword>
<evidence type="ECO:0000256" key="11">
    <source>
        <dbReference type="ARBA" id="ARBA00023004"/>
    </source>
</evidence>
<evidence type="ECO:0000256" key="4">
    <source>
        <dbReference type="ARBA" id="ARBA00017504"/>
    </source>
</evidence>
<protein>
    <recommendedName>
        <fullName evidence="4 14">Protoporphyrinogen IX oxidase</fullName>
        <shortName evidence="14">PPO</shortName>
        <ecNumber evidence="14 15">1.3.99.-</ecNumber>
    </recommendedName>
</protein>
<dbReference type="GO" id="GO:0070818">
    <property type="term" value="F:protoporphyrinogen oxidase activity"/>
    <property type="evidence" value="ECO:0007669"/>
    <property type="project" value="UniProtKB-UniRule"/>
</dbReference>
<name>A0A221K4T1_9RHOB</name>
<evidence type="ECO:0000256" key="12">
    <source>
        <dbReference type="ARBA" id="ARBA00023136"/>
    </source>
</evidence>
<comment type="cofactor">
    <cofactor evidence="14 15">
        <name>heme b</name>
        <dbReference type="ChEBI" id="CHEBI:60344"/>
    </cofactor>
    <text evidence="14 15">Binds 1 heme b (iron(II)-protoporphyrin IX) group per subunit.</text>
</comment>
<evidence type="ECO:0000256" key="10">
    <source>
        <dbReference type="ARBA" id="ARBA00023002"/>
    </source>
</evidence>
<keyword evidence="12 14" id="KW-0472">Membrane</keyword>
<evidence type="ECO:0000256" key="9">
    <source>
        <dbReference type="ARBA" id="ARBA00022989"/>
    </source>
</evidence>
<keyword evidence="9 14" id="KW-1133">Transmembrane helix</keyword>
<dbReference type="RefSeq" id="WP_089421723.1">
    <property type="nucleotide sequence ID" value="NZ_CP022415.1"/>
</dbReference>
<feature type="transmembrane region" description="Helical" evidence="14">
    <location>
        <begin position="12"/>
        <end position="30"/>
    </location>
</feature>
<comment type="similarity">
    <text evidence="3 14 15">Belongs to the HemJ family.</text>
</comment>
<keyword evidence="8 14" id="KW-0479">Metal-binding</keyword>
<comment type="subunit">
    <text evidence="14">Homodimer.</text>
</comment>
<evidence type="ECO:0000256" key="3">
    <source>
        <dbReference type="ARBA" id="ARBA00006501"/>
    </source>
</evidence>
<evidence type="ECO:0000256" key="6">
    <source>
        <dbReference type="ARBA" id="ARBA00022617"/>
    </source>
</evidence>
<dbReference type="PANTHER" id="PTHR40255">
    <property type="entry name" value="UPF0093 MEMBRANE PROTEIN SLR1790"/>
    <property type="match status" value="1"/>
</dbReference>
<feature type="binding site" description="axial binding residue" evidence="14">
    <location>
        <position position="16"/>
    </location>
    <ligand>
        <name>heme</name>
        <dbReference type="ChEBI" id="CHEBI:30413"/>
    </ligand>
    <ligandPart>
        <name>Fe</name>
        <dbReference type="ChEBI" id="CHEBI:18248"/>
    </ligandPart>
</feature>
<dbReference type="PIRSF" id="PIRSF004638">
    <property type="entry name" value="UCP004638"/>
    <property type="match status" value="1"/>
</dbReference>
<keyword evidence="11 14" id="KW-0408">Iron</keyword>
<reference evidence="16 17" key="1">
    <citation type="submission" date="2017-07" db="EMBL/GenBank/DDBJ databases">
        <title>Genome Sequence of Sulfitobacter pseudonitzschiae Strain SMR1 Isolated from a culture of the Diatom Skeletonema marinoi.</title>
        <authorList>
            <person name="Topel M."/>
            <person name="Pinder M.I.M."/>
            <person name="Johansson O.N."/>
            <person name="Kourtchenko O."/>
            <person name="Godhe A."/>
            <person name="Clarke A.K."/>
        </authorList>
    </citation>
    <scope>NUCLEOTIDE SEQUENCE [LARGE SCALE GENOMIC DNA]</scope>
    <source>
        <strain evidence="16 17">SMR1</strain>
    </source>
</reference>
<accession>A0A221K4T1</accession>
<keyword evidence="5 14" id="KW-1003">Cell membrane</keyword>
<comment type="subcellular location">
    <subcellularLocation>
        <location evidence="1 14">Cell membrane</location>
        <topology evidence="1 14">Multi-pass membrane protein</topology>
    </subcellularLocation>
</comment>
<evidence type="ECO:0000256" key="1">
    <source>
        <dbReference type="ARBA" id="ARBA00004651"/>
    </source>
</evidence>
<evidence type="ECO:0000256" key="8">
    <source>
        <dbReference type="ARBA" id="ARBA00022723"/>
    </source>
</evidence>
<feature type="transmembrane region" description="Helical" evidence="14">
    <location>
        <begin position="89"/>
        <end position="108"/>
    </location>
</feature>
<evidence type="ECO:0000256" key="13">
    <source>
        <dbReference type="ARBA" id="ARBA00048390"/>
    </source>
</evidence>
<dbReference type="PANTHER" id="PTHR40255:SF1">
    <property type="entry name" value="PROTOPORPHYRINOGEN IX OXIDASE"/>
    <property type="match status" value="1"/>
</dbReference>
<dbReference type="OrthoDB" id="9800824at2"/>
<organism evidence="16 17">
    <name type="scientific">Pseudosulfitobacter pseudonitzschiae</name>
    <dbReference type="NCBI Taxonomy" id="1402135"/>
    <lineage>
        <taxon>Bacteria</taxon>
        <taxon>Pseudomonadati</taxon>
        <taxon>Pseudomonadota</taxon>
        <taxon>Alphaproteobacteria</taxon>
        <taxon>Rhodobacterales</taxon>
        <taxon>Roseobacteraceae</taxon>
        <taxon>Pseudosulfitobacter</taxon>
    </lineage>
</organism>
<dbReference type="Proteomes" id="UP000199754">
    <property type="component" value="Chromosome"/>
</dbReference>
<comment type="function">
    <text evidence="14 15">Catalyzes the oxidation of protoporphyrinogen IX to protoporphyrin IX.</text>
</comment>
<feature type="transmembrane region" description="Helical" evidence="14">
    <location>
        <begin position="61"/>
        <end position="83"/>
    </location>
</feature>
<dbReference type="STRING" id="1402135.SAMN05444149_104215"/>
<dbReference type="KEGG" id="spse:SULPSESMR1_03188"/>
<evidence type="ECO:0000256" key="15">
    <source>
        <dbReference type="PIRNR" id="PIRNR004638"/>
    </source>
</evidence>
<dbReference type="GO" id="GO:0005886">
    <property type="term" value="C:plasma membrane"/>
    <property type="evidence" value="ECO:0007669"/>
    <property type="project" value="UniProtKB-SubCell"/>
</dbReference>
<dbReference type="InterPro" id="IPR005265">
    <property type="entry name" value="HemJ-like"/>
</dbReference>
<keyword evidence="7 14" id="KW-0812">Transmembrane</keyword>
<evidence type="ECO:0000256" key="7">
    <source>
        <dbReference type="ARBA" id="ARBA00022692"/>
    </source>
</evidence>
<evidence type="ECO:0000256" key="14">
    <source>
        <dbReference type="HAMAP-Rule" id="MF_02239"/>
    </source>
</evidence>
<keyword evidence="10 14" id="KW-0560">Oxidoreductase</keyword>
<dbReference type="EMBL" id="CP022415">
    <property type="protein sequence ID" value="ASM73965.1"/>
    <property type="molecule type" value="Genomic_DNA"/>
</dbReference>
<dbReference type="GO" id="GO:0046872">
    <property type="term" value="F:metal ion binding"/>
    <property type="evidence" value="ECO:0007669"/>
    <property type="project" value="UniProtKB-UniRule"/>
</dbReference>
<evidence type="ECO:0000313" key="17">
    <source>
        <dbReference type="Proteomes" id="UP000199754"/>
    </source>
</evidence>
<comment type="pathway">
    <text evidence="2 14 15">Porphyrin-containing compound metabolism; protoporphyrin-IX biosynthesis; protoporphyrin-IX from protoporphyrinogen-IX: step 1/1.</text>
</comment>